<dbReference type="EMBL" id="BOMF01000136">
    <property type="protein sequence ID" value="GID49958.1"/>
    <property type="molecule type" value="Genomic_DNA"/>
</dbReference>
<gene>
    <name evidence="2" type="ORF">Aca07nite_72330</name>
</gene>
<reference evidence="2" key="1">
    <citation type="submission" date="2021-01" db="EMBL/GenBank/DDBJ databases">
        <title>Whole genome shotgun sequence of Actinoplanes capillaceus NBRC 16408.</title>
        <authorList>
            <person name="Komaki H."/>
            <person name="Tamura T."/>
        </authorList>
    </citation>
    <scope>NUCLEOTIDE SEQUENCE [LARGE SCALE GENOMIC DNA]</scope>
    <source>
        <strain evidence="2">NBRC 16408</strain>
    </source>
</reference>
<sequence>MLRTATHVLRTATHVLACTDSRPEPFKVDRPGGRPTAFSCFTAFPVFGEAEGVTDRRPLPHNLPPDLLRPAAR</sequence>
<organism evidence="2">
    <name type="scientific">Actinoplanes campanulatus</name>
    <dbReference type="NCBI Taxonomy" id="113559"/>
    <lineage>
        <taxon>Bacteria</taxon>
        <taxon>Bacillati</taxon>
        <taxon>Actinomycetota</taxon>
        <taxon>Actinomycetes</taxon>
        <taxon>Micromonosporales</taxon>
        <taxon>Micromonosporaceae</taxon>
        <taxon>Actinoplanes</taxon>
    </lineage>
</organism>
<name>A0ABQ3WUU5_9ACTN</name>
<comment type="caution">
    <text evidence="2">The sequence shown here is derived from an EMBL/GenBank/DDBJ whole genome shotgun (WGS) entry which is preliminary data.</text>
</comment>
<feature type="region of interest" description="Disordered" evidence="1">
    <location>
        <begin position="52"/>
        <end position="73"/>
    </location>
</feature>
<protein>
    <submittedName>
        <fullName evidence="2">Uncharacterized protein</fullName>
    </submittedName>
</protein>
<evidence type="ECO:0000256" key="1">
    <source>
        <dbReference type="SAM" id="MobiDB-lite"/>
    </source>
</evidence>
<accession>A0ABQ3WUU5</accession>
<evidence type="ECO:0000313" key="2">
    <source>
        <dbReference type="EMBL" id="GID49958.1"/>
    </source>
</evidence>
<proteinExistence type="predicted"/>